<evidence type="ECO:0000256" key="1">
    <source>
        <dbReference type="ARBA" id="ARBA00022603"/>
    </source>
</evidence>
<protein>
    <recommendedName>
        <fullName evidence="8">O-methyltransferase</fullName>
    </recommendedName>
</protein>
<dbReference type="Gene3D" id="3.40.50.150">
    <property type="entry name" value="Vaccinia Virus protein VP39"/>
    <property type="match status" value="1"/>
</dbReference>
<dbReference type="STRING" id="212818.A0A0D1WXK5"/>
<dbReference type="HOGENOM" id="CLU_067676_7_0_1"/>
<evidence type="ECO:0000313" key="6">
    <source>
        <dbReference type="EMBL" id="KIV94140.1"/>
    </source>
</evidence>
<dbReference type="RefSeq" id="XP_016225714.1">
    <property type="nucleotide sequence ID" value="XM_016369926.1"/>
</dbReference>
<accession>A0A0D1WXK5</accession>
<dbReference type="AlphaFoldDB" id="A0A0D1WXK5"/>
<evidence type="ECO:0008006" key="8">
    <source>
        <dbReference type="Google" id="ProtNLM"/>
    </source>
</evidence>
<evidence type="ECO:0000256" key="5">
    <source>
        <dbReference type="SAM" id="MobiDB-lite"/>
    </source>
</evidence>
<dbReference type="InterPro" id="IPR029063">
    <property type="entry name" value="SAM-dependent_MTases_sf"/>
</dbReference>
<dbReference type="OrthoDB" id="4863010at2759"/>
<keyword evidence="1" id="KW-0489">Methyltransferase</keyword>
<proteinExistence type="inferred from homology"/>
<comment type="similarity">
    <text evidence="4">Belongs to the class I-like SAM-binding methyltransferase superfamily. Cation-dependent O-methyltransferase family.</text>
</comment>
<name>A0A0D1WXK5_EXOME</name>
<feature type="region of interest" description="Disordered" evidence="5">
    <location>
        <begin position="1"/>
        <end position="21"/>
    </location>
</feature>
<keyword evidence="3" id="KW-0949">S-adenosyl-L-methionine</keyword>
<dbReference type="PROSITE" id="PS51682">
    <property type="entry name" value="SAM_OMT_I"/>
    <property type="match status" value="1"/>
</dbReference>
<sequence>MPHLSTTHPSMPPGVSASTDQSTHIVANSRVLLLLRRLHAQSQKEERSWSQKFFYLTRLVRFFAIGELWSSAADDHMRDKFVALDRDKCEYIYLLARAVGARNVVEAGTSFGVSTIYLALAVGQNVLLQRRRAIGSSIVAGKVIATEKEPSKAERAKAHWREAGEEVEPWIEMREGDLLETLKVEEGMPEQIDLLLLDIWTPLALPTLRLLQPRLKRGAIVITDNVRMAKMLYKDFLGYIRNPENGFKTLTVPFSGGLELSVYLPEQ</sequence>
<organism evidence="6 7">
    <name type="scientific">Exophiala mesophila</name>
    <name type="common">Black yeast-like fungus</name>
    <dbReference type="NCBI Taxonomy" id="212818"/>
    <lineage>
        <taxon>Eukaryota</taxon>
        <taxon>Fungi</taxon>
        <taxon>Dikarya</taxon>
        <taxon>Ascomycota</taxon>
        <taxon>Pezizomycotina</taxon>
        <taxon>Eurotiomycetes</taxon>
        <taxon>Chaetothyriomycetidae</taxon>
        <taxon>Chaetothyriales</taxon>
        <taxon>Herpotrichiellaceae</taxon>
        <taxon>Exophiala</taxon>
    </lineage>
</organism>
<dbReference type="PANTHER" id="PTHR43167">
    <property type="entry name" value="PUTATIVE (AFU_ORTHOLOGUE AFUA_6G01830)-RELATED"/>
    <property type="match status" value="1"/>
</dbReference>
<dbReference type="PANTHER" id="PTHR43167:SF1">
    <property type="entry name" value="PUTATIVE (AFU_ORTHOLOGUE AFUA_6G01830)-RELATED"/>
    <property type="match status" value="1"/>
</dbReference>
<gene>
    <name evidence="6" type="ORF">PV10_05282</name>
</gene>
<dbReference type="OMA" id="YICLEAD"/>
<dbReference type="GeneID" id="27323127"/>
<keyword evidence="2" id="KW-0808">Transferase</keyword>
<dbReference type="EMBL" id="KN847522">
    <property type="protein sequence ID" value="KIV94140.1"/>
    <property type="molecule type" value="Genomic_DNA"/>
</dbReference>
<dbReference type="GO" id="GO:0032259">
    <property type="term" value="P:methylation"/>
    <property type="evidence" value="ECO:0007669"/>
    <property type="project" value="UniProtKB-KW"/>
</dbReference>
<reference evidence="6 7" key="1">
    <citation type="submission" date="2015-01" db="EMBL/GenBank/DDBJ databases">
        <title>The Genome Sequence of Exophiala mesophila CBS40295.</title>
        <authorList>
            <consortium name="The Broad Institute Genomics Platform"/>
            <person name="Cuomo C."/>
            <person name="de Hoog S."/>
            <person name="Gorbushina A."/>
            <person name="Stielow B."/>
            <person name="Teixiera M."/>
            <person name="Abouelleil A."/>
            <person name="Chapman S.B."/>
            <person name="Priest M."/>
            <person name="Young S.K."/>
            <person name="Wortman J."/>
            <person name="Nusbaum C."/>
            <person name="Birren B."/>
        </authorList>
    </citation>
    <scope>NUCLEOTIDE SEQUENCE [LARGE SCALE GENOMIC DNA]</scope>
    <source>
        <strain evidence="6 7">CBS 40295</strain>
    </source>
</reference>
<evidence type="ECO:0000313" key="7">
    <source>
        <dbReference type="Proteomes" id="UP000054302"/>
    </source>
</evidence>
<keyword evidence="7" id="KW-1185">Reference proteome</keyword>
<dbReference type="Proteomes" id="UP000054302">
    <property type="component" value="Unassembled WGS sequence"/>
</dbReference>
<evidence type="ECO:0000256" key="4">
    <source>
        <dbReference type="ARBA" id="ARBA00023453"/>
    </source>
</evidence>
<evidence type="ECO:0000256" key="3">
    <source>
        <dbReference type="ARBA" id="ARBA00022691"/>
    </source>
</evidence>
<evidence type="ECO:0000256" key="2">
    <source>
        <dbReference type="ARBA" id="ARBA00022679"/>
    </source>
</evidence>
<dbReference type="GO" id="GO:0008171">
    <property type="term" value="F:O-methyltransferase activity"/>
    <property type="evidence" value="ECO:0007669"/>
    <property type="project" value="InterPro"/>
</dbReference>
<dbReference type="InterPro" id="IPR002935">
    <property type="entry name" value="SAM_O-MeTrfase"/>
</dbReference>
<dbReference type="VEuPathDB" id="FungiDB:PV10_05282"/>
<dbReference type="Pfam" id="PF13578">
    <property type="entry name" value="Methyltransf_24"/>
    <property type="match status" value="1"/>
</dbReference>
<dbReference type="SUPFAM" id="SSF53335">
    <property type="entry name" value="S-adenosyl-L-methionine-dependent methyltransferases"/>
    <property type="match status" value="1"/>
</dbReference>